<evidence type="ECO:0000256" key="4">
    <source>
        <dbReference type="ARBA" id="ARBA00022692"/>
    </source>
</evidence>
<reference evidence="14 15" key="1">
    <citation type="journal article" date="2012" name="J. Bacteriol.">
        <title>Genome Sequence of n-Alkane-Degrading Hydrocarboniphaga effusa Strain AP103T (ATCC BAA-332T).</title>
        <authorList>
            <person name="Chang H.K."/>
            <person name="Zylstra G.J."/>
            <person name="Chae J.C."/>
        </authorList>
    </citation>
    <scope>NUCLEOTIDE SEQUENCE [LARGE SCALE GENOMIC DNA]</scope>
    <source>
        <strain evidence="14 15">AP103</strain>
    </source>
</reference>
<gene>
    <name evidence="14" type="ORF">WQQ_18240</name>
</gene>
<feature type="compositionally biased region" description="Pro residues" evidence="11">
    <location>
        <begin position="249"/>
        <end position="283"/>
    </location>
</feature>
<proteinExistence type="predicted"/>
<keyword evidence="3" id="KW-1134">Transmembrane beta strand</keyword>
<keyword evidence="9" id="KW-0998">Cell outer membrane</keyword>
<evidence type="ECO:0000313" key="15">
    <source>
        <dbReference type="Proteomes" id="UP000003704"/>
    </source>
</evidence>
<dbReference type="GO" id="GO:0046930">
    <property type="term" value="C:pore complex"/>
    <property type="evidence" value="ECO:0007669"/>
    <property type="project" value="UniProtKB-KW"/>
</dbReference>
<feature type="region of interest" description="Disordered" evidence="11">
    <location>
        <begin position="245"/>
        <end position="283"/>
    </location>
</feature>
<comment type="caution">
    <text evidence="14">The sequence shown here is derived from an EMBL/GenBank/DDBJ whole genome shotgun (WGS) entry which is preliminary data.</text>
</comment>
<evidence type="ECO:0000256" key="11">
    <source>
        <dbReference type="SAM" id="MobiDB-lite"/>
    </source>
</evidence>
<evidence type="ECO:0000256" key="6">
    <source>
        <dbReference type="ARBA" id="ARBA00023065"/>
    </source>
</evidence>
<dbReference type="AlphaFoldDB" id="I7ZIV8"/>
<feature type="domain" description="OmpA-like" evidence="13">
    <location>
        <begin position="293"/>
        <end position="408"/>
    </location>
</feature>
<evidence type="ECO:0000259" key="13">
    <source>
        <dbReference type="PROSITE" id="PS51123"/>
    </source>
</evidence>
<dbReference type="InterPro" id="IPR011250">
    <property type="entry name" value="OMP/PagP_B-barrel"/>
</dbReference>
<keyword evidence="6" id="KW-0406">Ion transport</keyword>
<dbReference type="Gene3D" id="2.40.160.20">
    <property type="match status" value="1"/>
</dbReference>
<evidence type="ECO:0000256" key="10">
    <source>
        <dbReference type="PROSITE-ProRule" id="PRU00473"/>
    </source>
</evidence>
<name>I7ZIV8_9GAMM</name>
<dbReference type="CDD" id="cd07185">
    <property type="entry name" value="OmpA_C-like"/>
    <property type="match status" value="1"/>
</dbReference>
<evidence type="ECO:0000256" key="7">
    <source>
        <dbReference type="ARBA" id="ARBA00023114"/>
    </source>
</evidence>
<protein>
    <recommendedName>
        <fullName evidence="13">OmpA-like domain-containing protein</fullName>
    </recommendedName>
</protein>
<evidence type="ECO:0000313" key="14">
    <source>
        <dbReference type="EMBL" id="EIT71687.1"/>
    </source>
</evidence>
<dbReference type="STRING" id="1172194.WQQ_18240"/>
<evidence type="ECO:0000256" key="9">
    <source>
        <dbReference type="ARBA" id="ARBA00023237"/>
    </source>
</evidence>
<dbReference type="InterPro" id="IPR006665">
    <property type="entry name" value="OmpA-like"/>
</dbReference>
<dbReference type="InterPro" id="IPR036737">
    <property type="entry name" value="OmpA-like_sf"/>
</dbReference>
<feature type="compositionally biased region" description="Pro residues" evidence="11">
    <location>
        <begin position="427"/>
        <end position="437"/>
    </location>
</feature>
<dbReference type="PANTHER" id="PTHR30329:SF21">
    <property type="entry name" value="LIPOPROTEIN YIAD-RELATED"/>
    <property type="match status" value="1"/>
</dbReference>
<keyword evidence="5 12" id="KW-0732">Signal</keyword>
<dbReference type="SUPFAM" id="SSF56925">
    <property type="entry name" value="OMPA-like"/>
    <property type="match status" value="1"/>
</dbReference>
<feature type="signal peptide" evidence="12">
    <location>
        <begin position="1"/>
        <end position="29"/>
    </location>
</feature>
<evidence type="ECO:0000256" key="1">
    <source>
        <dbReference type="ARBA" id="ARBA00004571"/>
    </source>
</evidence>
<comment type="subcellular location">
    <subcellularLocation>
        <location evidence="1">Cell outer membrane</location>
        <topology evidence="1">Multi-pass membrane protein</topology>
    </subcellularLocation>
</comment>
<keyword evidence="7" id="KW-0626">Porin</keyword>
<evidence type="ECO:0000256" key="12">
    <source>
        <dbReference type="SAM" id="SignalP"/>
    </source>
</evidence>
<dbReference type="InterPro" id="IPR006664">
    <property type="entry name" value="OMP_bac"/>
</dbReference>
<evidence type="ECO:0000256" key="5">
    <source>
        <dbReference type="ARBA" id="ARBA00022729"/>
    </source>
</evidence>
<keyword evidence="2" id="KW-0813">Transport</keyword>
<dbReference type="PRINTS" id="PR01023">
    <property type="entry name" value="NAFLGMOTY"/>
</dbReference>
<feature type="chain" id="PRO_5003712903" description="OmpA-like domain-containing protein" evidence="12">
    <location>
        <begin position="30"/>
        <end position="437"/>
    </location>
</feature>
<accession>I7ZIV8</accession>
<evidence type="ECO:0000256" key="8">
    <source>
        <dbReference type="ARBA" id="ARBA00023136"/>
    </source>
</evidence>
<sequence length="437" mass="47073">MKTRRSRFTGKHAAWLLSSTLTVSFTAGAGEGLYIGVGGGINFLDKQKYDLYYPNGGGLVDDGTEIGQIRFKDGWAGGLVLGYSTDSGLRPELELLYRRNDLDHIHIEPAGLLSGLLTPNGTDPDGVEGKQDAQTAMVNLWLDLFRHSRVRPYAGLGAGAARIAIRDSGYDGEDFNNTATTAFAYQAGAGLGFDLSDRLTLSFDYRYLRTDRSRFNLLRDDPATRVRFRYEAQTALLSLRYSFGQPAEEAPPPAPPPVEVVAPVEPPAPPPPPPPPCEAPKPGQPFSLEGCEVGQTLVLHGVNFEFDKSRLTANAKTLLDMVADALLARQDIQIEIAGHTDSKGADAYNQKLSESRADAVKLYLIERGIDGSRMSTVGYGETRPIVDNATDEGRELNRRVELRVTGSNPADGPAPTVASPGPEGDVLPPPAEPSPAL</sequence>
<dbReference type="PROSITE" id="PS51123">
    <property type="entry name" value="OMPA_2"/>
    <property type="match status" value="1"/>
</dbReference>
<evidence type="ECO:0000256" key="2">
    <source>
        <dbReference type="ARBA" id="ARBA00022448"/>
    </source>
</evidence>
<evidence type="ECO:0000256" key="3">
    <source>
        <dbReference type="ARBA" id="ARBA00022452"/>
    </source>
</evidence>
<feature type="region of interest" description="Disordered" evidence="11">
    <location>
        <begin position="403"/>
        <end position="437"/>
    </location>
</feature>
<dbReference type="GO" id="GO:0006811">
    <property type="term" value="P:monoatomic ion transport"/>
    <property type="evidence" value="ECO:0007669"/>
    <property type="project" value="UniProtKB-KW"/>
</dbReference>
<dbReference type="RefSeq" id="WP_007184773.1">
    <property type="nucleotide sequence ID" value="NZ_AKGD01000001.1"/>
</dbReference>
<keyword evidence="8 10" id="KW-0472">Membrane</keyword>
<dbReference type="InterPro" id="IPR027385">
    <property type="entry name" value="Beta-barrel_OMP"/>
</dbReference>
<dbReference type="Proteomes" id="UP000003704">
    <property type="component" value="Unassembled WGS sequence"/>
</dbReference>
<dbReference type="Pfam" id="PF00691">
    <property type="entry name" value="OmpA"/>
    <property type="match status" value="1"/>
</dbReference>
<keyword evidence="15" id="KW-1185">Reference proteome</keyword>
<keyword evidence="4" id="KW-0812">Transmembrane</keyword>
<dbReference type="SUPFAM" id="SSF103088">
    <property type="entry name" value="OmpA-like"/>
    <property type="match status" value="1"/>
</dbReference>
<dbReference type="PRINTS" id="PR01021">
    <property type="entry name" value="OMPADOMAIN"/>
</dbReference>
<dbReference type="EMBL" id="AKGD01000001">
    <property type="protein sequence ID" value="EIT71687.1"/>
    <property type="molecule type" value="Genomic_DNA"/>
</dbReference>
<organism evidence="14 15">
    <name type="scientific">Hydrocarboniphaga effusa AP103</name>
    <dbReference type="NCBI Taxonomy" id="1172194"/>
    <lineage>
        <taxon>Bacteria</taxon>
        <taxon>Pseudomonadati</taxon>
        <taxon>Pseudomonadota</taxon>
        <taxon>Gammaproteobacteria</taxon>
        <taxon>Nevskiales</taxon>
        <taxon>Nevskiaceae</taxon>
        <taxon>Hydrocarboniphaga</taxon>
    </lineage>
</organism>
<dbReference type="GO" id="GO:0015288">
    <property type="term" value="F:porin activity"/>
    <property type="evidence" value="ECO:0007669"/>
    <property type="project" value="UniProtKB-KW"/>
</dbReference>
<dbReference type="Pfam" id="PF13505">
    <property type="entry name" value="OMP_b-brl"/>
    <property type="match status" value="1"/>
</dbReference>
<dbReference type="InterPro" id="IPR050330">
    <property type="entry name" value="Bact_OuterMem_StrucFunc"/>
</dbReference>
<dbReference type="PANTHER" id="PTHR30329">
    <property type="entry name" value="STATOR ELEMENT OF FLAGELLAR MOTOR COMPLEX"/>
    <property type="match status" value="1"/>
</dbReference>
<dbReference type="GO" id="GO:0009279">
    <property type="term" value="C:cell outer membrane"/>
    <property type="evidence" value="ECO:0007669"/>
    <property type="project" value="UniProtKB-SubCell"/>
</dbReference>
<dbReference type="Gene3D" id="3.30.1330.60">
    <property type="entry name" value="OmpA-like domain"/>
    <property type="match status" value="1"/>
</dbReference>